<evidence type="ECO:0000259" key="9">
    <source>
        <dbReference type="Pfam" id="PF03787"/>
    </source>
</evidence>
<evidence type="ECO:0000256" key="5">
    <source>
        <dbReference type="ARBA" id="ARBA00022801"/>
    </source>
</evidence>
<dbReference type="InterPro" id="IPR005537">
    <property type="entry name" value="RAMP_III_fam"/>
</dbReference>
<dbReference type="GO" id="GO:0016787">
    <property type="term" value="F:hydrolase activity"/>
    <property type="evidence" value="ECO:0007669"/>
    <property type="project" value="UniProtKB-KW"/>
</dbReference>
<dbReference type="NCBIfam" id="TIGR02582">
    <property type="entry name" value="cas7_TM1809"/>
    <property type="match status" value="1"/>
</dbReference>
<dbReference type="GO" id="GO:0051607">
    <property type="term" value="P:defense response to virus"/>
    <property type="evidence" value="ECO:0007669"/>
    <property type="project" value="UniProtKB-KW"/>
</dbReference>
<dbReference type="PANTHER" id="PTHR35579:SF3">
    <property type="entry name" value="CRISPR SYSTEM CMS ENDORIBONUCLEASE CSM3"/>
    <property type="match status" value="1"/>
</dbReference>
<organism evidence="10 11">
    <name type="scientific">Nitrosomonas mobilis</name>
    <dbReference type="NCBI Taxonomy" id="51642"/>
    <lineage>
        <taxon>Bacteria</taxon>
        <taxon>Pseudomonadati</taxon>
        <taxon>Pseudomonadota</taxon>
        <taxon>Betaproteobacteria</taxon>
        <taxon>Nitrosomonadales</taxon>
        <taxon>Nitrosomonadaceae</taxon>
        <taxon>Nitrosomonas</taxon>
    </lineage>
</organism>
<evidence type="ECO:0000313" key="10">
    <source>
        <dbReference type="EMBL" id="SCZ85640.1"/>
    </source>
</evidence>
<dbReference type="Pfam" id="PF03787">
    <property type="entry name" value="RAMPs"/>
    <property type="match status" value="1"/>
</dbReference>
<gene>
    <name evidence="10" type="ORF">NSMM_400118</name>
</gene>
<name>A0A1G5SFK9_9PROT</name>
<dbReference type="GO" id="GO:0004519">
    <property type="term" value="F:endonuclease activity"/>
    <property type="evidence" value="ECO:0007669"/>
    <property type="project" value="UniProtKB-KW"/>
</dbReference>
<dbReference type="EMBL" id="FMWO01000048">
    <property type="protein sequence ID" value="SCZ85640.1"/>
    <property type="molecule type" value="Genomic_DNA"/>
</dbReference>
<evidence type="ECO:0000256" key="6">
    <source>
        <dbReference type="ARBA" id="ARBA00022884"/>
    </source>
</evidence>
<dbReference type="AlphaFoldDB" id="A0A1G5SFK9"/>
<keyword evidence="5" id="KW-0378">Hydrolase</keyword>
<evidence type="ECO:0000256" key="4">
    <source>
        <dbReference type="ARBA" id="ARBA00022759"/>
    </source>
</evidence>
<keyword evidence="7" id="KW-0051">Antiviral defense</keyword>
<evidence type="ECO:0000256" key="8">
    <source>
        <dbReference type="ARBA" id="ARBA00033183"/>
    </source>
</evidence>
<dbReference type="Proteomes" id="UP000198729">
    <property type="component" value="Unassembled WGS sequence"/>
</dbReference>
<evidence type="ECO:0000256" key="3">
    <source>
        <dbReference type="ARBA" id="ARBA00022722"/>
    </source>
</evidence>
<dbReference type="PANTHER" id="PTHR35579">
    <property type="entry name" value="CRISPR SYSTEM CMS ENDORIBONUCLEASE CSM3"/>
    <property type="match status" value="1"/>
</dbReference>
<evidence type="ECO:0000256" key="7">
    <source>
        <dbReference type="ARBA" id="ARBA00023118"/>
    </source>
</evidence>
<dbReference type="STRING" id="51642.NSMM_400118"/>
<feature type="domain" description="CRISPR type III-associated protein" evidence="9">
    <location>
        <begin position="13"/>
        <end position="213"/>
    </location>
</feature>
<proteinExistence type="inferred from homology"/>
<dbReference type="GO" id="GO:0003723">
    <property type="term" value="F:RNA binding"/>
    <property type="evidence" value="ECO:0007669"/>
    <property type="project" value="UniProtKB-KW"/>
</dbReference>
<accession>A0A1G5SFK9</accession>
<evidence type="ECO:0000256" key="1">
    <source>
        <dbReference type="ARBA" id="ARBA00006342"/>
    </source>
</evidence>
<evidence type="ECO:0000313" key="11">
    <source>
        <dbReference type="Proteomes" id="UP000198729"/>
    </source>
</evidence>
<dbReference type="OrthoDB" id="9789361at2"/>
<dbReference type="InterPro" id="IPR052216">
    <property type="entry name" value="CRISPR_Csm3_endoribonuclease"/>
</dbReference>
<evidence type="ECO:0000256" key="2">
    <source>
        <dbReference type="ARBA" id="ARBA00022150"/>
    </source>
</evidence>
<reference evidence="10 11" key="1">
    <citation type="submission" date="2016-10" db="EMBL/GenBank/DDBJ databases">
        <authorList>
            <person name="de Groot N.N."/>
        </authorList>
    </citation>
    <scope>NUCLEOTIDE SEQUENCE [LARGE SCALE GENOMIC DNA]</scope>
    <source>
        <strain evidence="10">1</strain>
    </source>
</reference>
<comment type="similarity">
    <text evidence="1">Belongs to the CRISPR-associated Csm3 family.</text>
</comment>
<dbReference type="RefSeq" id="WP_090286088.1">
    <property type="nucleotide sequence ID" value="NZ_FMWO01000048.1"/>
</dbReference>
<sequence length="238" mass="25943">MQLTQIQKIIGTIVLQSGLHIGAGDSEMRIGGTDSPVIKDPLTGQPYIPGSSLKGKIRSLLEWRHGLVLAAEGSPYSFKHLAKDENNSTGRAVIKLFGSAPEKTEDQLVTSIGPTRLAFWDCPLNSDWKKEAADSRNLLTTEVKSENSINRIAGTAEHPRFIERVIAGARFDFTLTLKVLKGDNLLDTVLLGLRLLELDSLGGSGSRGYGKIKFAELELNGTDLMEQFHAITPFNQTA</sequence>
<keyword evidence="11" id="KW-1185">Reference proteome</keyword>
<dbReference type="InterPro" id="IPR013412">
    <property type="entry name" value="CRISPR-assoc_RAMP_Csm3"/>
</dbReference>
<protein>
    <recommendedName>
        <fullName evidence="2">CRISPR system Cms endoribonuclease Csm3</fullName>
    </recommendedName>
    <alternativeName>
        <fullName evidence="8">CRISPR type III A-associated RAMP protein Csm3</fullName>
    </alternativeName>
</protein>
<keyword evidence="3" id="KW-0540">Nuclease</keyword>
<keyword evidence="6" id="KW-0694">RNA-binding</keyword>
<keyword evidence="4" id="KW-0255">Endonuclease</keyword>